<evidence type="ECO:0000256" key="8">
    <source>
        <dbReference type="ARBA" id="ARBA00022989"/>
    </source>
</evidence>
<dbReference type="CDD" id="cd00834">
    <property type="entry name" value="KAS_I_II"/>
    <property type="match status" value="1"/>
</dbReference>
<evidence type="ECO:0000256" key="1">
    <source>
        <dbReference type="ARBA" id="ARBA00004533"/>
    </source>
</evidence>
<keyword evidence="3" id="KW-0536">Nodulation</keyword>
<organism evidence="16 17">
    <name type="scientific">Comamonas serinivorans</name>
    <dbReference type="NCBI Taxonomy" id="1082851"/>
    <lineage>
        <taxon>Bacteria</taxon>
        <taxon>Pseudomonadati</taxon>
        <taxon>Pseudomonadota</taxon>
        <taxon>Betaproteobacteria</taxon>
        <taxon>Burkholderiales</taxon>
        <taxon>Comamonadaceae</taxon>
        <taxon>Comamonas</taxon>
    </lineage>
</organism>
<evidence type="ECO:0000313" key="17">
    <source>
        <dbReference type="Proteomes" id="UP000196138"/>
    </source>
</evidence>
<dbReference type="RefSeq" id="WP_087281751.1">
    <property type="nucleotide sequence ID" value="NZ_CP021455.1"/>
</dbReference>
<evidence type="ECO:0000256" key="13">
    <source>
        <dbReference type="RuleBase" id="RU003694"/>
    </source>
</evidence>
<dbReference type="GO" id="GO:0006633">
    <property type="term" value="P:fatty acid biosynthetic process"/>
    <property type="evidence" value="ECO:0007669"/>
    <property type="project" value="TreeGrafter"/>
</dbReference>
<evidence type="ECO:0000256" key="6">
    <source>
        <dbReference type="ARBA" id="ARBA00022679"/>
    </source>
</evidence>
<dbReference type="PROSITE" id="PS52004">
    <property type="entry name" value="KS3_2"/>
    <property type="match status" value="1"/>
</dbReference>
<keyword evidence="9" id="KW-0472">Membrane</keyword>
<evidence type="ECO:0000256" key="12">
    <source>
        <dbReference type="ARBA" id="ARBA00041756"/>
    </source>
</evidence>
<keyword evidence="6 13" id="KW-0808">Transferase</keyword>
<feature type="domain" description="Ketosynthase family 3 (KS3)" evidence="15">
    <location>
        <begin position="1"/>
        <end position="437"/>
    </location>
</feature>
<keyword evidence="8" id="KW-1133">Transmembrane helix</keyword>
<evidence type="ECO:0000256" key="14">
    <source>
        <dbReference type="SAM" id="MobiDB-lite"/>
    </source>
</evidence>
<reference evidence="16 17" key="1">
    <citation type="submission" date="2017-05" db="EMBL/GenBank/DDBJ databases">
        <authorList>
            <person name="Song R."/>
            <person name="Chenine A.L."/>
            <person name="Ruprecht R.M."/>
        </authorList>
    </citation>
    <scope>NUCLEOTIDE SEQUENCE [LARGE SCALE GENOMIC DNA]</scope>
    <source>
        <strain evidence="16 17">DSM 26136</strain>
    </source>
</reference>
<keyword evidence="4" id="KW-1003">Cell membrane</keyword>
<name>A0A1Y0EQI8_9BURK</name>
<dbReference type="InterPro" id="IPR014030">
    <property type="entry name" value="Ketoacyl_synth_N"/>
</dbReference>
<evidence type="ECO:0000256" key="2">
    <source>
        <dbReference type="ARBA" id="ARBA00008467"/>
    </source>
</evidence>
<keyword evidence="7" id="KW-0812">Transmembrane</keyword>
<evidence type="ECO:0000256" key="3">
    <source>
        <dbReference type="ARBA" id="ARBA00022458"/>
    </source>
</evidence>
<dbReference type="InterPro" id="IPR016039">
    <property type="entry name" value="Thiolase-like"/>
</dbReference>
<accession>A0A1Y0EQI8</accession>
<feature type="region of interest" description="Disordered" evidence="14">
    <location>
        <begin position="360"/>
        <end position="406"/>
    </location>
</feature>
<proteinExistence type="inferred from homology"/>
<gene>
    <name evidence="16" type="ORF">CCO03_13190</name>
</gene>
<dbReference type="InterPro" id="IPR020841">
    <property type="entry name" value="PKS_Beta-ketoAc_synthase_dom"/>
</dbReference>
<dbReference type="Gene3D" id="3.40.47.10">
    <property type="match status" value="2"/>
</dbReference>
<dbReference type="EMBL" id="CP021455">
    <property type="protein sequence ID" value="ARU05512.1"/>
    <property type="molecule type" value="Genomic_DNA"/>
</dbReference>
<evidence type="ECO:0000256" key="11">
    <source>
        <dbReference type="ARBA" id="ARBA00039445"/>
    </source>
</evidence>
<dbReference type="PANTHER" id="PTHR11712">
    <property type="entry name" value="POLYKETIDE SYNTHASE-RELATED"/>
    <property type="match status" value="1"/>
</dbReference>
<dbReference type="KEGG" id="cser:CCO03_13190"/>
<protein>
    <recommendedName>
        <fullName evidence="11">Nodulation protein E</fullName>
    </recommendedName>
    <alternativeName>
        <fullName evidence="12">Host-specificity of nodulation protein B</fullName>
    </alternativeName>
</protein>
<keyword evidence="5" id="KW-0997">Cell inner membrane</keyword>
<dbReference type="OrthoDB" id="9808669at2"/>
<evidence type="ECO:0000256" key="7">
    <source>
        <dbReference type="ARBA" id="ARBA00022692"/>
    </source>
</evidence>
<evidence type="ECO:0000259" key="15">
    <source>
        <dbReference type="PROSITE" id="PS52004"/>
    </source>
</evidence>
<dbReference type="Proteomes" id="UP000196138">
    <property type="component" value="Chromosome"/>
</dbReference>
<evidence type="ECO:0000256" key="4">
    <source>
        <dbReference type="ARBA" id="ARBA00022475"/>
    </source>
</evidence>
<dbReference type="SUPFAM" id="SSF53901">
    <property type="entry name" value="Thiolase-like"/>
    <property type="match status" value="2"/>
</dbReference>
<evidence type="ECO:0000313" key="16">
    <source>
        <dbReference type="EMBL" id="ARU05512.1"/>
    </source>
</evidence>
<dbReference type="InterPro" id="IPR000794">
    <property type="entry name" value="Beta-ketoacyl_synthase"/>
</dbReference>
<dbReference type="AlphaFoldDB" id="A0A1Y0EQI8"/>
<dbReference type="Pfam" id="PF02801">
    <property type="entry name" value="Ketoacyl-synt_C"/>
    <property type="match status" value="1"/>
</dbReference>
<dbReference type="PANTHER" id="PTHR11712:SF352">
    <property type="entry name" value="3-OXOACYL-[ACYL-CARRIER-PROTEIN] SYNTHASE"/>
    <property type="match status" value="1"/>
</dbReference>
<evidence type="ECO:0000256" key="10">
    <source>
        <dbReference type="ARBA" id="ARBA00037576"/>
    </source>
</evidence>
<dbReference type="GO" id="GO:0005886">
    <property type="term" value="C:plasma membrane"/>
    <property type="evidence" value="ECO:0007669"/>
    <property type="project" value="UniProtKB-SubCell"/>
</dbReference>
<evidence type="ECO:0000256" key="9">
    <source>
        <dbReference type="ARBA" id="ARBA00023136"/>
    </source>
</evidence>
<dbReference type="GO" id="GO:0004315">
    <property type="term" value="F:3-oxoacyl-[acyl-carrier-protein] synthase activity"/>
    <property type="evidence" value="ECO:0007669"/>
    <property type="project" value="TreeGrafter"/>
</dbReference>
<dbReference type="InterPro" id="IPR014031">
    <property type="entry name" value="Ketoacyl_synth_C"/>
</dbReference>
<comment type="similarity">
    <text evidence="2 13">Belongs to the thiolase-like superfamily. Beta-ketoacyl-ACP synthases family.</text>
</comment>
<sequence>MAGVAITGLGVISPHGQDLDTLMAAVLRGESAIRPVFPELAKPAAAATIAFDPSPWLSKLQLVGLDRVSQMAVAAASLAVQDAGGLGDVAPERIGVYGGCGMGGAVALENAYRGGMGGNGRVPPLTIPAFMPSAPASHVAMRHGAKGPVLTYSMACASGAAALAEAAKAVALGEVDVAIAGGAEALIVPGVVLAWQAMMTLAAFDAGEAARCVRPFAQARSGFALGEGAAFVVLESAERAAARGARSHARLAGWGHSCDATHLTKPDAEGQARALRAALRQAGLQPADIGYCNAHGTATRAGDVVEWQALQQVWGDALPGLKVSSTKALHGHLLGAAGALEAVITIGALVRGQLPPNVNGPVAGDNAGASAQPGTDRATAAAGEPAGGEDLSRLSPNDPDCPLNLVQLGDQAAPDVRAAVSSSFAFGGSNVALVFERA</sequence>
<dbReference type="SMART" id="SM00825">
    <property type="entry name" value="PKS_KS"/>
    <property type="match status" value="1"/>
</dbReference>
<comment type="subcellular location">
    <subcellularLocation>
        <location evidence="1">Cell inner membrane</location>
    </subcellularLocation>
</comment>
<comment type="function">
    <text evidence="10">Proposed to synthesize NOD factor fatty acyl chain. Involved in the synthesis of a highly unsaturated fatty acid moiety, which forms part of a lipo-oligosaccharide that is responsible for host specificity.</text>
</comment>
<dbReference type="Pfam" id="PF00109">
    <property type="entry name" value="ketoacyl-synt"/>
    <property type="match status" value="1"/>
</dbReference>
<evidence type="ECO:0000256" key="5">
    <source>
        <dbReference type="ARBA" id="ARBA00022519"/>
    </source>
</evidence>
<keyword evidence="17" id="KW-1185">Reference proteome</keyword>